<reference evidence="1" key="2">
    <citation type="submission" date="2021-04" db="EMBL/GenBank/DDBJ databases">
        <authorList>
            <person name="Gilroy R."/>
        </authorList>
    </citation>
    <scope>NUCLEOTIDE SEQUENCE</scope>
    <source>
        <strain evidence="1">A5-1222</strain>
    </source>
</reference>
<proteinExistence type="predicted"/>
<dbReference type="AlphaFoldDB" id="A0A9E2NW56"/>
<organism evidence="1 2">
    <name type="scientific">Candidatus Ureaplasma intestinipullorum</name>
    <dbReference type="NCBI Taxonomy" id="2838770"/>
    <lineage>
        <taxon>Bacteria</taxon>
        <taxon>Bacillati</taxon>
        <taxon>Mycoplasmatota</taxon>
        <taxon>Mycoplasmoidales</taxon>
        <taxon>Mycoplasmoidaceae</taxon>
        <taxon>Ureaplasma</taxon>
    </lineage>
</organism>
<evidence type="ECO:0000313" key="2">
    <source>
        <dbReference type="Proteomes" id="UP000824247"/>
    </source>
</evidence>
<dbReference type="InterPro" id="IPR058231">
    <property type="entry name" value="MG284-like_C"/>
</dbReference>
<dbReference type="NCBIfam" id="NF045770">
    <property type="entry name" value="MPN403_MG284_C"/>
    <property type="match status" value="1"/>
</dbReference>
<name>A0A9E2NW56_9BACT</name>
<reference evidence="1" key="1">
    <citation type="journal article" date="2021" name="PeerJ">
        <title>Extensive microbial diversity within the chicken gut microbiome revealed by metagenomics and culture.</title>
        <authorList>
            <person name="Gilroy R."/>
            <person name="Ravi A."/>
            <person name="Getino M."/>
            <person name="Pursley I."/>
            <person name="Horton D.L."/>
            <person name="Alikhan N.F."/>
            <person name="Baker D."/>
            <person name="Gharbi K."/>
            <person name="Hall N."/>
            <person name="Watson M."/>
            <person name="Adriaenssens E.M."/>
            <person name="Foster-Nyarko E."/>
            <person name="Jarju S."/>
            <person name="Secka A."/>
            <person name="Antonio M."/>
            <person name="Oren A."/>
            <person name="Chaudhuri R.R."/>
            <person name="La Ragione R."/>
            <person name="Hildebrand F."/>
            <person name="Pallen M.J."/>
        </authorList>
    </citation>
    <scope>NUCLEOTIDE SEQUENCE</scope>
    <source>
        <strain evidence="1">A5-1222</strain>
    </source>
</reference>
<comment type="caution">
    <text evidence="1">The sequence shown here is derived from an EMBL/GenBank/DDBJ whole genome shotgun (WGS) entry which is preliminary data.</text>
</comment>
<protein>
    <submittedName>
        <fullName evidence="1">Uncharacterized protein</fullName>
    </submittedName>
</protein>
<dbReference type="Proteomes" id="UP000824247">
    <property type="component" value="Unassembled WGS sequence"/>
</dbReference>
<dbReference type="EMBL" id="JAHLFM010000034">
    <property type="protein sequence ID" value="MBU3830958.1"/>
    <property type="molecule type" value="Genomic_DNA"/>
</dbReference>
<accession>A0A9E2NW56</accession>
<evidence type="ECO:0000313" key="1">
    <source>
        <dbReference type="EMBL" id="MBU3830958.1"/>
    </source>
</evidence>
<sequence>MDQKKFIKDAKNLFRTYKNYKFKIDNIELIKRDEMIKNIINTDDSSLNLKIQKMSKFLNLMDLILDELNEEERNILKSTYIDNIHYSKTPYSQSSYFVKRKNALKHLYDLLLNFEIIDF</sequence>
<gene>
    <name evidence="1" type="ORF">H9897_02275</name>
</gene>